<dbReference type="Proteomes" id="UP000271889">
    <property type="component" value="Unassembled WGS sequence"/>
</dbReference>
<sequence length="160" mass="17906">MNVAVMFSDFAFVPFLRQGAFLLSSLIDKVLFLLLATIWFLQDVRELILTSVDAFLLLLSQETFGSRPLIKTLTVLVPAEIQLLVVVHELDMVSVGVSVLILGQESSASRLYIKTLGVLMWVFYLIRFRCEFALELCTKVIASLLVRISLSCPSEIKCSS</sequence>
<keyword evidence="1" id="KW-0472">Membrane</keyword>
<keyword evidence="1" id="KW-0812">Transmembrane</keyword>
<accession>A0A3P6V0W7</accession>
<dbReference type="AlphaFoldDB" id="A0A3P6V0W7"/>
<proteinExistence type="predicted"/>
<evidence type="ECO:0000313" key="3">
    <source>
        <dbReference type="Proteomes" id="UP000271889"/>
    </source>
</evidence>
<dbReference type="EMBL" id="UYRV01029447">
    <property type="protein sequence ID" value="VDK83571.1"/>
    <property type="molecule type" value="Genomic_DNA"/>
</dbReference>
<evidence type="ECO:0000256" key="1">
    <source>
        <dbReference type="SAM" id="Phobius"/>
    </source>
</evidence>
<name>A0A3P6V0W7_CYLGO</name>
<gene>
    <name evidence="2" type="ORF">CGOC_LOCUS8155</name>
</gene>
<keyword evidence="3" id="KW-1185">Reference proteome</keyword>
<keyword evidence="1" id="KW-1133">Transmembrane helix</keyword>
<protein>
    <submittedName>
        <fullName evidence="2">Uncharacterized protein</fullName>
    </submittedName>
</protein>
<evidence type="ECO:0000313" key="2">
    <source>
        <dbReference type="EMBL" id="VDK83571.1"/>
    </source>
</evidence>
<feature type="transmembrane region" description="Helical" evidence="1">
    <location>
        <begin position="20"/>
        <end position="41"/>
    </location>
</feature>
<reference evidence="2 3" key="1">
    <citation type="submission" date="2018-11" db="EMBL/GenBank/DDBJ databases">
        <authorList>
            <consortium name="Pathogen Informatics"/>
        </authorList>
    </citation>
    <scope>NUCLEOTIDE SEQUENCE [LARGE SCALE GENOMIC DNA]</scope>
</reference>
<organism evidence="2 3">
    <name type="scientific">Cylicostephanus goldi</name>
    <name type="common">Nematode worm</name>
    <dbReference type="NCBI Taxonomy" id="71465"/>
    <lineage>
        <taxon>Eukaryota</taxon>
        <taxon>Metazoa</taxon>
        <taxon>Ecdysozoa</taxon>
        <taxon>Nematoda</taxon>
        <taxon>Chromadorea</taxon>
        <taxon>Rhabditida</taxon>
        <taxon>Rhabditina</taxon>
        <taxon>Rhabditomorpha</taxon>
        <taxon>Strongyloidea</taxon>
        <taxon>Strongylidae</taxon>
        <taxon>Cylicostephanus</taxon>
    </lineage>
</organism>